<dbReference type="InterPro" id="IPR011004">
    <property type="entry name" value="Trimer_LpxA-like_sf"/>
</dbReference>
<proteinExistence type="inferred from homology"/>
<feature type="region of interest" description="Pyrophosphorylase" evidence="18">
    <location>
        <begin position="1"/>
        <end position="229"/>
    </location>
</feature>
<feature type="binding site" evidence="18">
    <location>
        <position position="227"/>
    </location>
    <ligand>
        <name>Mg(2+)</name>
        <dbReference type="ChEBI" id="CHEBI:18420"/>
    </ligand>
</feature>
<feature type="region of interest" description="N-acetyltransferase" evidence="18">
    <location>
        <begin position="251"/>
        <end position="457"/>
    </location>
</feature>
<dbReference type="GO" id="GO:0019134">
    <property type="term" value="F:glucosamine-1-phosphate N-acetyltransferase activity"/>
    <property type="evidence" value="ECO:0007669"/>
    <property type="project" value="UniProtKB-UniRule"/>
</dbReference>
<feature type="active site" description="Proton acceptor" evidence="18">
    <location>
        <position position="362"/>
    </location>
</feature>
<dbReference type="GO" id="GO:0003977">
    <property type="term" value="F:UDP-N-acetylglucosamine diphosphorylase activity"/>
    <property type="evidence" value="ECO:0007669"/>
    <property type="project" value="UniProtKB-UniRule"/>
</dbReference>
<gene>
    <name evidence="18" type="primary">glmU</name>
    <name evidence="20" type="ORF">BAA01_14780</name>
</gene>
<name>A0A1Y3PDP5_9BACI</name>
<comment type="pathway">
    <text evidence="18">Nucleotide-sugar biosynthesis; UDP-N-acetyl-alpha-D-glucosamine biosynthesis; N-acetyl-alpha-D-glucosamine 1-phosphate from alpha-D-glucosamine 6-phosphate (route II): step 2/2.</text>
</comment>
<feature type="binding site" evidence="18">
    <location>
        <position position="227"/>
    </location>
    <ligand>
        <name>UDP-N-acetyl-alpha-D-glucosamine</name>
        <dbReference type="ChEBI" id="CHEBI:57705"/>
    </ligand>
</feature>
<dbReference type="InterPro" id="IPR001451">
    <property type="entry name" value="Hexapep"/>
</dbReference>
<keyword evidence="8 18" id="KW-0677">Repeat</keyword>
<feature type="binding site" evidence="18">
    <location>
        <position position="365"/>
    </location>
    <ligand>
        <name>UDP-N-acetyl-alpha-D-glucosamine</name>
        <dbReference type="ChEBI" id="CHEBI:57705"/>
    </ligand>
</feature>
<feature type="binding site" evidence="18">
    <location>
        <position position="72"/>
    </location>
    <ligand>
        <name>UDP-N-acetyl-alpha-D-glucosamine</name>
        <dbReference type="ChEBI" id="CHEBI:57705"/>
    </ligand>
</feature>
<comment type="pathway">
    <text evidence="18">Nucleotide-sugar biosynthesis; UDP-N-acetyl-alpha-D-glucosamine biosynthesis; UDP-N-acetyl-alpha-D-glucosamine from N-acetyl-alpha-D-glucosamine 1-phosphate: step 1/1.</text>
</comment>
<evidence type="ECO:0000256" key="3">
    <source>
        <dbReference type="ARBA" id="ARBA00007947"/>
    </source>
</evidence>
<dbReference type="GO" id="GO:0009245">
    <property type="term" value="P:lipid A biosynthetic process"/>
    <property type="evidence" value="ECO:0007669"/>
    <property type="project" value="UniProtKB-UniRule"/>
</dbReference>
<evidence type="ECO:0000313" key="21">
    <source>
        <dbReference type="Proteomes" id="UP000196475"/>
    </source>
</evidence>
<dbReference type="GO" id="GO:0008360">
    <property type="term" value="P:regulation of cell shape"/>
    <property type="evidence" value="ECO:0007669"/>
    <property type="project" value="UniProtKB-KW"/>
</dbReference>
<evidence type="ECO:0000256" key="12">
    <source>
        <dbReference type="ARBA" id="ARBA00023268"/>
    </source>
</evidence>
<dbReference type="InterPro" id="IPR018357">
    <property type="entry name" value="Hexapep_transf_CS"/>
</dbReference>
<dbReference type="InterPro" id="IPR050065">
    <property type="entry name" value="GlmU-like"/>
</dbReference>
<dbReference type="GO" id="GO:0005737">
    <property type="term" value="C:cytoplasm"/>
    <property type="evidence" value="ECO:0007669"/>
    <property type="project" value="UniProtKB-SubCell"/>
</dbReference>
<evidence type="ECO:0000256" key="1">
    <source>
        <dbReference type="ARBA" id="ARBA00004496"/>
    </source>
</evidence>
<evidence type="ECO:0000313" key="20">
    <source>
        <dbReference type="EMBL" id="OUM85304.1"/>
    </source>
</evidence>
<evidence type="ECO:0000256" key="2">
    <source>
        <dbReference type="ARBA" id="ARBA00007707"/>
    </source>
</evidence>
<sequence length="457" mass="50196">MKRYGIILAAGKGTRMRSKKYKVLHEICGKPMIEYVVDLLHELQLDDLITVVGHGAEAVTRRLGLRSRYVHQENQLGTAHAVMQAEPLLAGKEGTTLVVCGDTPLLRADTLRRLLDTHERHGAAATVLTAVMPDPAGYGRILRRPDGRLERIVEHKDATEEQLGIREVNTGIYCFDNRLLFQTLPKVNNHNAQQEYYLPDTIALLLQEGKPVYTALAEDPDEVLGINDRVALAQAERIMQQRIHRQHQLRGVTILDPGNTYIEAGVEIGQDTVIYPGTFLRGKTVIGQDCVVGPHADLLDMQVADGVKISHSVLMNSIILEESTVGPFAYIRPNSQVGPKAKVGDFVELKNARLGHGSKASHLAYLGDADIGREVNIGCGTITVNYDGEKKHRTIVEDQAFIGCNANLVAPVRIGRGAYVAAGSTITEDVPPDSLAIARQRQLNKEGYARRLRGQAD</sequence>
<keyword evidence="4 18" id="KW-0963">Cytoplasm</keyword>
<dbReference type="CDD" id="cd02540">
    <property type="entry name" value="GT2_GlmU_N_bac"/>
    <property type="match status" value="1"/>
</dbReference>
<feature type="binding site" evidence="18">
    <location>
        <position position="376"/>
    </location>
    <ligand>
        <name>UDP-N-acetyl-alpha-D-glucosamine</name>
        <dbReference type="ChEBI" id="CHEBI:57705"/>
    </ligand>
</feature>
<comment type="caution">
    <text evidence="18">Lacks conserved residue(s) required for the propagation of feature annotation.</text>
</comment>
<keyword evidence="6 18" id="KW-0548">Nucleotidyltransferase</keyword>
<dbReference type="Proteomes" id="UP000196475">
    <property type="component" value="Unassembled WGS sequence"/>
</dbReference>
<comment type="subunit">
    <text evidence="18">Homotrimer.</text>
</comment>
<feature type="binding site" evidence="18">
    <location>
        <position position="139"/>
    </location>
    <ligand>
        <name>UDP-N-acetyl-alpha-D-glucosamine</name>
        <dbReference type="ChEBI" id="CHEBI:57705"/>
    </ligand>
</feature>
<evidence type="ECO:0000256" key="5">
    <source>
        <dbReference type="ARBA" id="ARBA00022679"/>
    </source>
</evidence>
<evidence type="ECO:0000256" key="10">
    <source>
        <dbReference type="ARBA" id="ARBA00022960"/>
    </source>
</evidence>
<feature type="binding site" evidence="18">
    <location>
        <begin position="77"/>
        <end position="78"/>
    </location>
    <ligand>
        <name>UDP-N-acetyl-alpha-D-glucosamine</name>
        <dbReference type="ChEBI" id="CHEBI:57705"/>
    </ligand>
</feature>
<evidence type="ECO:0000256" key="15">
    <source>
        <dbReference type="ARBA" id="ARBA00048247"/>
    </source>
</evidence>
<dbReference type="InterPro" id="IPR025877">
    <property type="entry name" value="MobA-like_NTP_Trfase"/>
</dbReference>
<comment type="similarity">
    <text evidence="3 18">In the N-terminal section; belongs to the N-acetylglucosamine-1-phosphate uridyltransferase family.</text>
</comment>
<dbReference type="GO" id="GO:0006048">
    <property type="term" value="P:UDP-N-acetylglucosamine biosynthetic process"/>
    <property type="evidence" value="ECO:0007669"/>
    <property type="project" value="UniProtKB-UniPathway"/>
</dbReference>
<dbReference type="EMBL" id="LZRT01000107">
    <property type="protein sequence ID" value="OUM85304.1"/>
    <property type="molecule type" value="Genomic_DNA"/>
</dbReference>
<keyword evidence="7 18" id="KW-0479">Metal-binding</keyword>
<comment type="subcellular location">
    <subcellularLocation>
        <location evidence="1 18">Cytoplasm</location>
    </subcellularLocation>
</comment>
<feature type="binding site" evidence="18">
    <location>
        <position position="102"/>
    </location>
    <ligand>
        <name>Mg(2+)</name>
        <dbReference type="ChEBI" id="CHEBI:18420"/>
    </ligand>
</feature>
<keyword evidence="12 18" id="KW-0511">Multifunctional enzyme</keyword>
<dbReference type="PANTHER" id="PTHR43584">
    <property type="entry name" value="NUCLEOTIDYL TRANSFERASE"/>
    <property type="match status" value="1"/>
</dbReference>
<dbReference type="EC" id="2.3.1.157" evidence="18"/>
<evidence type="ECO:0000256" key="7">
    <source>
        <dbReference type="ARBA" id="ARBA00022723"/>
    </source>
</evidence>
<feature type="binding site" evidence="18">
    <location>
        <position position="154"/>
    </location>
    <ligand>
        <name>UDP-N-acetyl-alpha-D-glucosamine</name>
        <dbReference type="ChEBI" id="CHEBI:57705"/>
    </ligand>
</feature>
<evidence type="ECO:0000256" key="9">
    <source>
        <dbReference type="ARBA" id="ARBA00022842"/>
    </source>
</evidence>
<feature type="binding site" evidence="18">
    <location>
        <begin position="385"/>
        <end position="386"/>
    </location>
    <ligand>
        <name>acetyl-CoA</name>
        <dbReference type="ChEBI" id="CHEBI:57288"/>
    </ligand>
</feature>
<dbReference type="InterPro" id="IPR038009">
    <property type="entry name" value="GlmU_C_LbH"/>
</dbReference>
<feature type="binding site" evidence="18">
    <location>
        <position position="169"/>
    </location>
    <ligand>
        <name>UDP-N-acetyl-alpha-D-glucosamine</name>
        <dbReference type="ChEBI" id="CHEBI:57705"/>
    </ligand>
</feature>
<evidence type="ECO:0000259" key="19">
    <source>
        <dbReference type="Pfam" id="PF12804"/>
    </source>
</evidence>
<dbReference type="UniPathway" id="UPA00113">
    <property type="reaction ID" value="UER00532"/>
</dbReference>
<dbReference type="HAMAP" id="MF_01631">
    <property type="entry name" value="GlmU"/>
    <property type="match status" value="1"/>
</dbReference>
<keyword evidence="5 18" id="KW-0808">Transferase</keyword>
<evidence type="ECO:0000256" key="16">
    <source>
        <dbReference type="ARBA" id="ARBA00048493"/>
    </source>
</evidence>
<dbReference type="GO" id="GO:0016020">
    <property type="term" value="C:membrane"/>
    <property type="evidence" value="ECO:0007669"/>
    <property type="project" value="GOC"/>
</dbReference>
<feature type="binding site" evidence="18">
    <location>
        <position position="350"/>
    </location>
    <ligand>
        <name>UDP-N-acetyl-alpha-D-glucosamine</name>
        <dbReference type="ChEBI" id="CHEBI:57705"/>
    </ligand>
</feature>
<evidence type="ECO:0000256" key="11">
    <source>
        <dbReference type="ARBA" id="ARBA00022984"/>
    </source>
</evidence>
<feature type="region of interest" description="Linker" evidence="18">
    <location>
        <begin position="230"/>
        <end position="250"/>
    </location>
</feature>
<dbReference type="GO" id="GO:0000902">
    <property type="term" value="P:cell morphogenesis"/>
    <property type="evidence" value="ECO:0007669"/>
    <property type="project" value="UniProtKB-UniRule"/>
</dbReference>
<dbReference type="NCBIfam" id="NF010934">
    <property type="entry name" value="PRK14354.1"/>
    <property type="match status" value="1"/>
</dbReference>
<dbReference type="GO" id="GO:0000287">
    <property type="term" value="F:magnesium ion binding"/>
    <property type="evidence" value="ECO:0007669"/>
    <property type="project" value="UniProtKB-UniRule"/>
</dbReference>
<feature type="binding site" evidence="18">
    <location>
        <begin position="8"/>
        <end position="11"/>
    </location>
    <ligand>
        <name>UDP-N-acetyl-alpha-D-glucosamine</name>
        <dbReference type="ChEBI" id="CHEBI:57705"/>
    </ligand>
</feature>
<dbReference type="GO" id="GO:0071555">
    <property type="term" value="P:cell wall organization"/>
    <property type="evidence" value="ECO:0007669"/>
    <property type="project" value="UniProtKB-KW"/>
</dbReference>
<dbReference type="PROSITE" id="PS00101">
    <property type="entry name" value="HEXAPEP_TRANSFERASES"/>
    <property type="match status" value="1"/>
</dbReference>
<feature type="domain" description="MobA-like NTP transferase" evidence="19">
    <location>
        <begin position="5"/>
        <end position="130"/>
    </location>
</feature>
<dbReference type="AlphaFoldDB" id="A0A1Y3PDP5"/>
<protein>
    <recommendedName>
        <fullName evidence="18">Bifunctional protein GlmU</fullName>
    </recommendedName>
    <domain>
        <recommendedName>
            <fullName evidence="18">UDP-N-acetylglucosamine pyrophosphorylase</fullName>
            <ecNumber evidence="18">2.7.7.23</ecNumber>
        </recommendedName>
        <alternativeName>
            <fullName evidence="18">N-acetylglucosamine-1-phosphate uridyltransferase</fullName>
        </alternativeName>
    </domain>
    <domain>
        <recommendedName>
            <fullName evidence="18">Glucosamine-1-phosphate N-acetyltransferase</fullName>
            <ecNumber evidence="18">2.3.1.157</ecNumber>
        </recommendedName>
    </domain>
</protein>
<comment type="cofactor">
    <cofactor evidence="18">
        <name>Mg(2+)</name>
        <dbReference type="ChEBI" id="CHEBI:18420"/>
    </cofactor>
    <text evidence="18">Binds 1 Mg(2+) ion per subunit.</text>
</comment>
<keyword evidence="11 18" id="KW-0573">Peptidoglycan synthesis</keyword>
<feature type="binding site" evidence="18">
    <location>
        <position position="22"/>
    </location>
    <ligand>
        <name>UDP-N-acetyl-alpha-D-glucosamine</name>
        <dbReference type="ChEBI" id="CHEBI:57705"/>
    </ligand>
</feature>
<evidence type="ECO:0000256" key="18">
    <source>
        <dbReference type="HAMAP-Rule" id="MF_01631"/>
    </source>
</evidence>
<comment type="catalytic activity">
    <reaction evidence="16 18">
        <text>N-acetyl-alpha-D-glucosamine 1-phosphate + UTP + H(+) = UDP-N-acetyl-alpha-D-glucosamine + diphosphate</text>
        <dbReference type="Rhea" id="RHEA:13509"/>
        <dbReference type="ChEBI" id="CHEBI:15378"/>
        <dbReference type="ChEBI" id="CHEBI:33019"/>
        <dbReference type="ChEBI" id="CHEBI:46398"/>
        <dbReference type="ChEBI" id="CHEBI:57705"/>
        <dbReference type="ChEBI" id="CHEBI:57776"/>
        <dbReference type="EC" id="2.7.7.23"/>
    </reaction>
</comment>
<reference evidence="21" key="1">
    <citation type="submission" date="2016-06" db="EMBL/GenBank/DDBJ databases">
        <authorList>
            <person name="Nascimento L."/>
            <person name="Pereira R.V."/>
            <person name="Martins L.F."/>
            <person name="Quaggio R.B."/>
            <person name="Silva A.M."/>
            <person name="Setubal J.C."/>
        </authorList>
    </citation>
    <scope>NUCLEOTIDE SEQUENCE [LARGE SCALE GENOMIC DNA]</scope>
</reference>
<organism evidence="20 21">
    <name type="scientific">Bacillus thermozeamaize</name>
    <dbReference type="NCBI Taxonomy" id="230954"/>
    <lineage>
        <taxon>Bacteria</taxon>
        <taxon>Bacillati</taxon>
        <taxon>Bacillota</taxon>
        <taxon>Bacilli</taxon>
        <taxon>Bacillales</taxon>
        <taxon>Bacillaceae</taxon>
        <taxon>Bacillus</taxon>
    </lineage>
</organism>
<dbReference type="Pfam" id="PF00132">
    <property type="entry name" value="Hexapep"/>
    <property type="match status" value="1"/>
</dbReference>
<dbReference type="GO" id="GO:0009252">
    <property type="term" value="P:peptidoglycan biosynthetic process"/>
    <property type="evidence" value="ECO:0007669"/>
    <property type="project" value="UniProtKB-UniRule"/>
</dbReference>
<evidence type="ECO:0000256" key="8">
    <source>
        <dbReference type="ARBA" id="ARBA00022737"/>
    </source>
</evidence>
<dbReference type="SUPFAM" id="SSF53448">
    <property type="entry name" value="Nucleotide-diphospho-sugar transferases"/>
    <property type="match status" value="1"/>
</dbReference>
<evidence type="ECO:0000256" key="14">
    <source>
        <dbReference type="ARBA" id="ARBA00023316"/>
    </source>
</evidence>
<comment type="similarity">
    <text evidence="2 18">In the C-terminal section; belongs to the transferase hexapeptide repeat family.</text>
</comment>
<dbReference type="SUPFAM" id="SSF51161">
    <property type="entry name" value="Trimeric LpxA-like enzymes"/>
    <property type="match status" value="1"/>
</dbReference>
<evidence type="ECO:0000256" key="4">
    <source>
        <dbReference type="ARBA" id="ARBA00022490"/>
    </source>
</evidence>
<dbReference type="Pfam" id="PF12804">
    <property type="entry name" value="NTP_transf_3"/>
    <property type="match status" value="1"/>
</dbReference>
<evidence type="ECO:0000256" key="17">
    <source>
        <dbReference type="ARBA" id="ARBA00049628"/>
    </source>
</evidence>
<feature type="binding site" evidence="18">
    <location>
        <position position="439"/>
    </location>
    <ligand>
        <name>acetyl-CoA</name>
        <dbReference type="ChEBI" id="CHEBI:57288"/>
    </ligand>
</feature>
<comment type="catalytic activity">
    <reaction evidence="15 18">
        <text>alpha-D-glucosamine 1-phosphate + acetyl-CoA = N-acetyl-alpha-D-glucosamine 1-phosphate + CoA + H(+)</text>
        <dbReference type="Rhea" id="RHEA:13725"/>
        <dbReference type="ChEBI" id="CHEBI:15378"/>
        <dbReference type="ChEBI" id="CHEBI:57287"/>
        <dbReference type="ChEBI" id="CHEBI:57288"/>
        <dbReference type="ChEBI" id="CHEBI:57776"/>
        <dbReference type="ChEBI" id="CHEBI:58516"/>
        <dbReference type="EC" id="2.3.1.157"/>
    </reaction>
</comment>
<feature type="binding site" evidence="18">
    <location>
        <position position="332"/>
    </location>
    <ligand>
        <name>UDP-N-acetyl-alpha-D-glucosamine</name>
        <dbReference type="ChEBI" id="CHEBI:57705"/>
    </ligand>
</feature>
<dbReference type="NCBIfam" id="TIGR01173">
    <property type="entry name" value="glmU"/>
    <property type="match status" value="1"/>
</dbReference>
<keyword evidence="9 18" id="KW-0460">Magnesium</keyword>
<evidence type="ECO:0000256" key="13">
    <source>
        <dbReference type="ARBA" id="ARBA00023315"/>
    </source>
</evidence>
<dbReference type="UniPathway" id="UPA00973"/>
<comment type="pathway">
    <text evidence="18">Bacterial outer membrane biogenesis; LPS lipid A biosynthesis.</text>
</comment>
<evidence type="ECO:0000256" key="6">
    <source>
        <dbReference type="ARBA" id="ARBA00022695"/>
    </source>
</evidence>
<dbReference type="PANTHER" id="PTHR43584:SF3">
    <property type="entry name" value="BIFUNCTIONAL PROTEIN GLMU"/>
    <property type="match status" value="1"/>
</dbReference>
<feature type="binding site" evidence="18">
    <location>
        <position position="422"/>
    </location>
    <ligand>
        <name>acetyl-CoA</name>
        <dbReference type="ChEBI" id="CHEBI:57288"/>
    </ligand>
</feature>
<dbReference type="EC" id="2.7.7.23" evidence="18"/>
<keyword evidence="13 18" id="KW-0012">Acyltransferase</keyword>
<accession>A0A1Y3PDP5</accession>
<comment type="caution">
    <text evidence="20">The sequence shown here is derived from an EMBL/GenBank/DDBJ whole genome shotgun (WGS) entry which is preliminary data.</text>
</comment>
<dbReference type="CDD" id="cd03353">
    <property type="entry name" value="LbH_GlmU_C"/>
    <property type="match status" value="1"/>
</dbReference>
<comment type="function">
    <text evidence="17 18">Catalyzes the last two sequential reactions in the de novo biosynthetic pathway for UDP-N-acetylglucosamine (UDP-GlcNAc). The C-terminal domain catalyzes the transfer of acetyl group from acetyl coenzyme A to glucosamine-1-phosphate (GlcN-1-P) to produce N-acetylglucosamine-1-phosphate (GlcNAc-1-P), which is converted into UDP-GlcNAc by the transfer of uridine 5-monophosphate (from uridine 5-triphosphate), a reaction catalyzed by the N-terminal domain.</text>
</comment>
<keyword evidence="14 18" id="KW-0961">Cell wall biogenesis/degradation</keyword>
<dbReference type="Gene3D" id="3.90.550.10">
    <property type="entry name" value="Spore Coat Polysaccharide Biosynthesis Protein SpsA, Chain A"/>
    <property type="match status" value="1"/>
</dbReference>
<dbReference type="Gene3D" id="2.160.10.10">
    <property type="entry name" value="Hexapeptide repeat proteins"/>
    <property type="match status" value="1"/>
</dbReference>
<dbReference type="InterPro" id="IPR005882">
    <property type="entry name" value="Bifunctional_GlmU"/>
</dbReference>
<keyword evidence="10 18" id="KW-0133">Cell shape</keyword>
<dbReference type="InterPro" id="IPR029044">
    <property type="entry name" value="Nucleotide-diphossugar_trans"/>
</dbReference>